<organism evidence="2 3">
    <name type="scientific">Riccia fluitans</name>
    <dbReference type="NCBI Taxonomy" id="41844"/>
    <lineage>
        <taxon>Eukaryota</taxon>
        <taxon>Viridiplantae</taxon>
        <taxon>Streptophyta</taxon>
        <taxon>Embryophyta</taxon>
        <taxon>Marchantiophyta</taxon>
        <taxon>Marchantiopsida</taxon>
        <taxon>Marchantiidae</taxon>
        <taxon>Marchantiales</taxon>
        <taxon>Ricciaceae</taxon>
        <taxon>Riccia</taxon>
    </lineage>
</organism>
<gene>
    <name evidence="2" type="ORF">R1flu_025695</name>
</gene>
<evidence type="ECO:0000256" key="1">
    <source>
        <dbReference type="SAM" id="Coils"/>
    </source>
</evidence>
<proteinExistence type="predicted"/>
<protein>
    <submittedName>
        <fullName evidence="2">Uncharacterized protein</fullName>
    </submittedName>
</protein>
<feature type="coiled-coil region" evidence="1">
    <location>
        <begin position="266"/>
        <end position="307"/>
    </location>
</feature>
<evidence type="ECO:0000313" key="3">
    <source>
        <dbReference type="Proteomes" id="UP001605036"/>
    </source>
</evidence>
<evidence type="ECO:0000313" key="2">
    <source>
        <dbReference type="EMBL" id="KAL2614003.1"/>
    </source>
</evidence>
<dbReference type="Proteomes" id="UP001605036">
    <property type="component" value="Unassembled WGS sequence"/>
</dbReference>
<keyword evidence="3" id="KW-1185">Reference proteome</keyword>
<reference evidence="2 3" key="1">
    <citation type="submission" date="2024-09" db="EMBL/GenBank/DDBJ databases">
        <title>Chromosome-scale assembly of Riccia fluitans.</title>
        <authorList>
            <person name="Paukszto L."/>
            <person name="Sawicki J."/>
            <person name="Karawczyk K."/>
            <person name="Piernik-Szablinska J."/>
            <person name="Szczecinska M."/>
            <person name="Mazdziarz M."/>
        </authorList>
    </citation>
    <scope>NUCLEOTIDE SEQUENCE [LARGE SCALE GENOMIC DNA]</scope>
    <source>
        <strain evidence="2">Rf_01</strain>
        <tissue evidence="2">Aerial parts of the thallus</tissue>
    </source>
</reference>
<dbReference type="EMBL" id="JBHFFA010000007">
    <property type="protein sequence ID" value="KAL2614003.1"/>
    <property type="molecule type" value="Genomic_DNA"/>
</dbReference>
<comment type="caution">
    <text evidence="2">The sequence shown here is derived from an EMBL/GenBank/DDBJ whole genome shotgun (WGS) entry which is preliminary data.</text>
</comment>
<dbReference type="AlphaFoldDB" id="A0ABD1XYH3"/>
<sequence length="313" mass="35808">MQNIDILVEALEMEARESKMSKHRKLFSDEPSSSTLQVYQPLERSIVPSFLNFGITLKELSTLSRDEVFPYVNTQRLKTDGIVKISSGIFQPTRSSIGTTFEYIMDLFATSLRKLVDFLVKGECHKIVPPSKVKAEFLKRTGRKYKKDAWQDIASWFGFSLTHSQPCSEGWLMDDFKKFSLEGHPDGYALDKQIGIRASPLRSEVILGHGSNDKFSEGKFREGWQAIVRIICADFLARQATTRHEHEPLLLEARNANTGAEWDNEKGELVHEREALKEKLNKAKEMVAKAKEMVVEVEQRMEAIRLKKEALQQ</sequence>
<accession>A0ABD1XYH3</accession>
<name>A0ABD1XYH3_9MARC</name>
<keyword evidence="1" id="KW-0175">Coiled coil</keyword>